<accession>A0A3G2T5D8</accession>
<name>A0A3G2T5D8_9GAMM</name>
<gene>
    <name evidence="1" type="ORF">CDG68_17275</name>
</gene>
<sequence length="101" mass="12231">MNNEVFILDILGFNQSKFEQIIYGLFDHFHEFCPSYEPHYFCKMAILDQLPKRAEFDIFGFDRGQWVAKIYYSGMYFKIEVCHEIRLEIKDQSGQFHYKIL</sequence>
<proteinExistence type="predicted"/>
<evidence type="ECO:0000313" key="1">
    <source>
        <dbReference type="EMBL" id="AYO55291.1"/>
    </source>
</evidence>
<evidence type="ECO:0000313" key="2">
    <source>
        <dbReference type="Proteomes" id="UP000279962"/>
    </source>
</evidence>
<organism evidence="1 2">
    <name type="scientific">Acinetobacter wuhouensis</name>
    <dbReference type="NCBI Taxonomy" id="1879050"/>
    <lineage>
        <taxon>Bacteria</taxon>
        <taxon>Pseudomonadati</taxon>
        <taxon>Pseudomonadota</taxon>
        <taxon>Gammaproteobacteria</taxon>
        <taxon>Moraxellales</taxon>
        <taxon>Moraxellaceae</taxon>
        <taxon>Acinetobacter</taxon>
    </lineage>
</organism>
<protein>
    <submittedName>
        <fullName evidence="1">Uncharacterized protein</fullName>
    </submittedName>
</protein>
<dbReference type="EMBL" id="CP033133">
    <property type="protein sequence ID" value="AYO55291.1"/>
    <property type="molecule type" value="Genomic_DNA"/>
</dbReference>
<dbReference type="AlphaFoldDB" id="A0A3G2T5D8"/>
<dbReference type="RefSeq" id="WP_087554370.1">
    <property type="nucleotide sequence ID" value="NZ_CP033133.1"/>
</dbReference>
<dbReference type="Proteomes" id="UP000279962">
    <property type="component" value="Chromosome"/>
</dbReference>
<reference evidence="1 2" key="1">
    <citation type="submission" date="2018-10" db="EMBL/GenBank/DDBJ databases">
        <title>The complete genome of Acinetobacter wuhouensis strain WCHAW010062.</title>
        <authorList>
            <person name="Hu Y."/>
            <person name="Long H."/>
            <person name="Feng Y."/>
            <person name="Zong Z."/>
        </authorList>
    </citation>
    <scope>NUCLEOTIDE SEQUENCE [LARGE SCALE GENOMIC DNA]</scope>
    <source>
        <strain evidence="1 2">WCHAW010062</strain>
    </source>
</reference>